<evidence type="ECO:0000313" key="1">
    <source>
        <dbReference type="EMBL" id="TNN77226.1"/>
    </source>
</evidence>
<organism evidence="1 2">
    <name type="scientific">Liparis tanakae</name>
    <name type="common">Tanaka's snailfish</name>
    <dbReference type="NCBI Taxonomy" id="230148"/>
    <lineage>
        <taxon>Eukaryota</taxon>
        <taxon>Metazoa</taxon>
        <taxon>Chordata</taxon>
        <taxon>Craniata</taxon>
        <taxon>Vertebrata</taxon>
        <taxon>Euteleostomi</taxon>
        <taxon>Actinopterygii</taxon>
        <taxon>Neopterygii</taxon>
        <taxon>Teleostei</taxon>
        <taxon>Neoteleostei</taxon>
        <taxon>Acanthomorphata</taxon>
        <taxon>Eupercaria</taxon>
        <taxon>Perciformes</taxon>
        <taxon>Cottioidei</taxon>
        <taxon>Cottales</taxon>
        <taxon>Liparidae</taxon>
        <taxon>Liparis</taxon>
    </lineage>
</organism>
<reference evidence="1 2" key="1">
    <citation type="submission" date="2019-03" db="EMBL/GenBank/DDBJ databases">
        <title>First draft genome of Liparis tanakae, snailfish: a comprehensive survey of snailfish specific genes.</title>
        <authorList>
            <person name="Kim W."/>
            <person name="Song I."/>
            <person name="Jeong J.-H."/>
            <person name="Kim D."/>
            <person name="Kim S."/>
            <person name="Ryu S."/>
            <person name="Song J.Y."/>
            <person name="Lee S.K."/>
        </authorList>
    </citation>
    <scope>NUCLEOTIDE SEQUENCE [LARGE SCALE GENOMIC DNA]</scope>
    <source>
        <tissue evidence="1">Muscle</tissue>
    </source>
</reference>
<accession>A0A4Z2IGZ9</accession>
<gene>
    <name evidence="1" type="ORF">EYF80_012533</name>
</gene>
<comment type="caution">
    <text evidence="1">The sequence shown here is derived from an EMBL/GenBank/DDBJ whole genome shotgun (WGS) entry which is preliminary data.</text>
</comment>
<dbReference type="EMBL" id="SRLO01000085">
    <property type="protein sequence ID" value="TNN77226.1"/>
    <property type="molecule type" value="Genomic_DNA"/>
</dbReference>
<dbReference type="AlphaFoldDB" id="A0A4Z2IGZ9"/>
<dbReference type="Proteomes" id="UP000314294">
    <property type="component" value="Unassembled WGS sequence"/>
</dbReference>
<keyword evidence="2" id="KW-1185">Reference proteome</keyword>
<sequence>MNSSHGLLSAAAHVFPVSRGRGGAIAVPPMSRGAVTHRRPPVAPNRLSLGGCCDFSGSLCRSERLR</sequence>
<name>A0A4Z2IGZ9_9TELE</name>
<proteinExistence type="predicted"/>
<evidence type="ECO:0000313" key="2">
    <source>
        <dbReference type="Proteomes" id="UP000314294"/>
    </source>
</evidence>
<protein>
    <submittedName>
        <fullName evidence="1">Uncharacterized protein</fullName>
    </submittedName>
</protein>